<dbReference type="EMBL" id="JARQZJ010000038">
    <property type="protein sequence ID" value="KAK9876746.1"/>
    <property type="molecule type" value="Genomic_DNA"/>
</dbReference>
<keyword evidence="8" id="KW-1185">Reference proteome</keyword>
<dbReference type="GO" id="GO:0060294">
    <property type="term" value="P:cilium movement involved in cell motility"/>
    <property type="evidence" value="ECO:0007669"/>
    <property type="project" value="InterPro"/>
</dbReference>
<feature type="region of interest" description="Disordered" evidence="6">
    <location>
        <begin position="556"/>
        <end position="595"/>
    </location>
</feature>
<proteinExistence type="predicted"/>
<dbReference type="CDD" id="cd22963">
    <property type="entry name" value="DD_CrRSP4-like"/>
    <property type="match status" value="1"/>
</dbReference>
<feature type="region of interest" description="Disordered" evidence="6">
    <location>
        <begin position="357"/>
        <end position="389"/>
    </location>
</feature>
<dbReference type="PANTHER" id="PTHR13159:SF0">
    <property type="entry name" value="RADIAL SPOKE HEAD 6 HOMOLOG A"/>
    <property type="match status" value="1"/>
</dbReference>
<comment type="subcellular location">
    <subcellularLocation>
        <location evidence="1">Cytoplasm</location>
        <location evidence="1">Cytoskeleton</location>
        <location evidence="1">Cilium axoneme</location>
    </subcellularLocation>
</comment>
<evidence type="ECO:0000256" key="1">
    <source>
        <dbReference type="ARBA" id="ARBA00004430"/>
    </source>
</evidence>
<dbReference type="PANTHER" id="PTHR13159">
    <property type="entry name" value="RADIAL SPOKEHEAD-RELATED"/>
    <property type="match status" value="1"/>
</dbReference>
<dbReference type="Proteomes" id="UP001431783">
    <property type="component" value="Unassembled WGS sequence"/>
</dbReference>
<gene>
    <name evidence="7" type="ORF">WA026_014984</name>
</gene>
<reference evidence="7 8" key="1">
    <citation type="submission" date="2023-03" db="EMBL/GenBank/DDBJ databases">
        <title>Genome insight into feeding habits of ladybird beetles.</title>
        <authorList>
            <person name="Li H.-S."/>
            <person name="Huang Y.-H."/>
            <person name="Pang H."/>
        </authorList>
    </citation>
    <scope>NUCLEOTIDE SEQUENCE [LARGE SCALE GENOMIC DNA]</scope>
    <source>
        <strain evidence="7">SYSU_2023b</strain>
        <tissue evidence="7">Whole body</tissue>
    </source>
</reference>
<evidence type="ECO:0000256" key="6">
    <source>
        <dbReference type="SAM" id="MobiDB-lite"/>
    </source>
</evidence>
<dbReference type="InterPro" id="IPR006802">
    <property type="entry name" value="Radial_spoke"/>
</dbReference>
<organism evidence="7 8">
    <name type="scientific">Henosepilachna vigintioctopunctata</name>
    <dbReference type="NCBI Taxonomy" id="420089"/>
    <lineage>
        <taxon>Eukaryota</taxon>
        <taxon>Metazoa</taxon>
        <taxon>Ecdysozoa</taxon>
        <taxon>Arthropoda</taxon>
        <taxon>Hexapoda</taxon>
        <taxon>Insecta</taxon>
        <taxon>Pterygota</taxon>
        <taxon>Neoptera</taxon>
        <taxon>Endopterygota</taxon>
        <taxon>Coleoptera</taxon>
        <taxon>Polyphaga</taxon>
        <taxon>Cucujiformia</taxon>
        <taxon>Coccinelloidea</taxon>
        <taxon>Coccinellidae</taxon>
        <taxon>Epilachninae</taxon>
        <taxon>Epilachnini</taxon>
        <taxon>Henosepilachna</taxon>
    </lineage>
</organism>
<keyword evidence="4" id="KW-0206">Cytoskeleton</keyword>
<dbReference type="GO" id="GO:0035082">
    <property type="term" value="P:axoneme assembly"/>
    <property type="evidence" value="ECO:0007669"/>
    <property type="project" value="TreeGrafter"/>
</dbReference>
<dbReference type="AlphaFoldDB" id="A0AAW1TYS7"/>
<feature type="compositionally biased region" description="Acidic residues" evidence="6">
    <location>
        <begin position="575"/>
        <end position="595"/>
    </location>
</feature>
<protein>
    <submittedName>
        <fullName evidence="7">Uncharacterized protein</fullName>
    </submittedName>
</protein>
<keyword evidence="5" id="KW-0966">Cell projection</keyword>
<keyword evidence="3" id="KW-0969">Cilium</keyword>
<comment type="caution">
    <text evidence="7">The sequence shown here is derived from an EMBL/GenBank/DDBJ whole genome shotgun (WGS) entry which is preliminary data.</text>
</comment>
<feature type="compositionally biased region" description="Acidic residues" evidence="6">
    <location>
        <begin position="430"/>
        <end position="446"/>
    </location>
</feature>
<dbReference type="Pfam" id="PF04712">
    <property type="entry name" value="Radial_spoke"/>
    <property type="match status" value="1"/>
</dbReference>
<evidence type="ECO:0000256" key="4">
    <source>
        <dbReference type="ARBA" id="ARBA00023212"/>
    </source>
</evidence>
<evidence type="ECO:0000256" key="2">
    <source>
        <dbReference type="ARBA" id="ARBA00022490"/>
    </source>
</evidence>
<name>A0AAW1TYS7_9CUCU</name>
<evidence type="ECO:0000256" key="3">
    <source>
        <dbReference type="ARBA" id="ARBA00023069"/>
    </source>
</evidence>
<keyword evidence="2" id="KW-0963">Cytoplasm</keyword>
<evidence type="ECO:0000256" key="5">
    <source>
        <dbReference type="ARBA" id="ARBA00023273"/>
    </source>
</evidence>
<evidence type="ECO:0000313" key="8">
    <source>
        <dbReference type="Proteomes" id="UP001431783"/>
    </source>
</evidence>
<dbReference type="GO" id="GO:0001534">
    <property type="term" value="C:radial spoke"/>
    <property type="evidence" value="ECO:0007669"/>
    <property type="project" value="InterPro"/>
</dbReference>
<evidence type="ECO:0000313" key="7">
    <source>
        <dbReference type="EMBL" id="KAK9876746.1"/>
    </source>
</evidence>
<feature type="compositionally biased region" description="Acidic residues" evidence="6">
    <location>
        <begin position="366"/>
        <end position="378"/>
    </location>
</feature>
<feature type="region of interest" description="Disordered" evidence="6">
    <location>
        <begin position="422"/>
        <end position="465"/>
    </location>
</feature>
<accession>A0AAW1TYS7</accession>
<sequence>MIYDYDIREGEEEGEQEVATLNPDKEYAHAKAFLQKASSATGENLYDHLSDVLNKILAEKPENIIDFFEEYSRKVKERRYRSALDHLEDIYVPKQRYELSTKTMALFKPIKMEEPSTVDPGDLELADMSQNNMLLLLFYFEQAGLGIPRAQMFSLIVAMKKLIHSQPIASIRFWGIIYGLYHNYYIVETDLKEEEYMRRNESFHAEPTGEGDEAVAETAPTEVDIPHKITGEDEITMRLHQLAHEQQLGEDSKFPRVLPPLPLSLYEPDPKVPSEPSGVGVNSKVYYVTTDLTGTWEQLPDCTPEEIRIARQIYKAFTGNLDQEIITYPEFPGKERNLLRVQIARISAGTHISPLGYYTFGGETGGEGEEEEGGDEEAEGPKTSYRVNPKYDPVPLKDLTDGSMSFWVHHVQYILPQGRTSWWSPIPAPEEPDEAEAEDLAEEDEDEKPKMAGPEPETGPPLLTPLSEDAQIESIPAWSARISSSIIEEFALGIVRSHLWPGAYCFATQGKLFQNIYFGNGLKYIVTNFSPTPLPPIQQDYPQGPEIMEMFDPTGAEEEEWRIAHLPKPKPVGPEEGEEEEVEEEEEEDEDDDDD</sequence>